<dbReference type="Gene3D" id="3.30.300.130">
    <property type="entry name" value="Fe-S cluster assembly (FSCA)"/>
    <property type="match status" value="1"/>
</dbReference>
<dbReference type="AlphaFoldDB" id="A0A1F6P9S2"/>
<name>A0A1F6P9S2_9BACT</name>
<dbReference type="InterPro" id="IPR052339">
    <property type="entry name" value="Fe-S_Maturation_MIP18"/>
</dbReference>
<proteinExistence type="predicted"/>
<organism evidence="2 3">
    <name type="scientific">Candidatus Magasanikbacteria bacterium RIFOXYD1_FULL_40_23</name>
    <dbReference type="NCBI Taxonomy" id="1798705"/>
    <lineage>
        <taxon>Bacteria</taxon>
        <taxon>Candidatus Magasanikiibacteriota</taxon>
    </lineage>
</organism>
<evidence type="ECO:0000313" key="3">
    <source>
        <dbReference type="Proteomes" id="UP000176634"/>
    </source>
</evidence>
<dbReference type="STRING" id="1798705.A2563_04085"/>
<dbReference type="SUPFAM" id="SSF117916">
    <property type="entry name" value="Fe-S cluster assembly (FSCA) domain-like"/>
    <property type="match status" value="1"/>
</dbReference>
<sequence>MLNTIFDPEVGMGIVDLGLVYNIEIKNTTAMVTMTFTSMGCPFGASLIEQVKEEMAKLPKIKKVTVDLVWNPMWTIDMMDPDARAMLPI</sequence>
<dbReference type="Pfam" id="PF01883">
    <property type="entry name" value="FeS_assembly_P"/>
    <property type="match status" value="1"/>
</dbReference>
<evidence type="ECO:0000259" key="1">
    <source>
        <dbReference type="Pfam" id="PF01883"/>
    </source>
</evidence>
<dbReference type="PANTHER" id="PTHR42831">
    <property type="entry name" value="FE-S PROTEIN MATURATION AUXILIARY FACTOR YITW"/>
    <property type="match status" value="1"/>
</dbReference>
<reference evidence="2 3" key="1">
    <citation type="journal article" date="2016" name="Nat. Commun.">
        <title>Thousands of microbial genomes shed light on interconnected biogeochemical processes in an aquifer system.</title>
        <authorList>
            <person name="Anantharaman K."/>
            <person name="Brown C.T."/>
            <person name="Hug L.A."/>
            <person name="Sharon I."/>
            <person name="Castelle C.J."/>
            <person name="Probst A.J."/>
            <person name="Thomas B.C."/>
            <person name="Singh A."/>
            <person name="Wilkins M.J."/>
            <person name="Karaoz U."/>
            <person name="Brodie E.L."/>
            <person name="Williams K.H."/>
            <person name="Hubbard S.S."/>
            <person name="Banfield J.F."/>
        </authorList>
    </citation>
    <scope>NUCLEOTIDE SEQUENCE [LARGE SCALE GENOMIC DNA]</scope>
</reference>
<evidence type="ECO:0000313" key="2">
    <source>
        <dbReference type="EMBL" id="OGH92921.1"/>
    </source>
</evidence>
<gene>
    <name evidence="2" type="ORF">A2563_04085</name>
</gene>
<dbReference type="InterPro" id="IPR034904">
    <property type="entry name" value="FSCA_dom_sf"/>
</dbReference>
<feature type="domain" description="MIP18 family-like" evidence="1">
    <location>
        <begin position="1"/>
        <end position="67"/>
    </location>
</feature>
<dbReference type="EMBL" id="MFRA01000005">
    <property type="protein sequence ID" value="OGH92921.1"/>
    <property type="molecule type" value="Genomic_DNA"/>
</dbReference>
<dbReference type="Proteomes" id="UP000176634">
    <property type="component" value="Unassembled WGS sequence"/>
</dbReference>
<dbReference type="PANTHER" id="PTHR42831:SF1">
    <property type="entry name" value="FE-S PROTEIN MATURATION AUXILIARY FACTOR YITW"/>
    <property type="match status" value="1"/>
</dbReference>
<comment type="caution">
    <text evidence="2">The sequence shown here is derived from an EMBL/GenBank/DDBJ whole genome shotgun (WGS) entry which is preliminary data.</text>
</comment>
<protein>
    <recommendedName>
        <fullName evidence="1">MIP18 family-like domain-containing protein</fullName>
    </recommendedName>
</protein>
<accession>A0A1F6P9S2</accession>
<dbReference type="InterPro" id="IPR002744">
    <property type="entry name" value="MIP18-like"/>
</dbReference>